<reference evidence="3 4" key="1">
    <citation type="submission" date="2018-01" db="EMBL/GenBank/DDBJ databases">
        <authorList>
            <person name="Gaut B.S."/>
            <person name="Morton B.R."/>
            <person name="Clegg M.T."/>
            <person name="Duvall M.R."/>
        </authorList>
    </citation>
    <scope>NUCLEOTIDE SEQUENCE [LARGE SCALE GENOMIC DNA]</scope>
    <source>
        <strain evidence="3">GP69</strain>
    </source>
</reference>
<dbReference type="InterPro" id="IPR013762">
    <property type="entry name" value="Integrase-like_cat_sf"/>
</dbReference>
<dbReference type="PROSITE" id="PS51898">
    <property type="entry name" value="TYR_RECOMBINASE"/>
    <property type="match status" value="1"/>
</dbReference>
<dbReference type="OrthoDB" id="87056at2"/>
<dbReference type="Gene3D" id="1.10.443.10">
    <property type="entry name" value="Intergrase catalytic core"/>
    <property type="match status" value="1"/>
</dbReference>
<dbReference type="InterPro" id="IPR011010">
    <property type="entry name" value="DNA_brk_join_enz"/>
</dbReference>
<dbReference type="SUPFAM" id="SSF56349">
    <property type="entry name" value="DNA breaking-rejoining enzymes"/>
    <property type="match status" value="1"/>
</dbReference>
<dbReference type="Pfam" id="PF00589">
    <property type="entry name" value="Phage_integrase"/>
    <property type="match status" value="1"/>
</dbReference>
<dbReference type="GO" id="GO:0015074">
    <property type="term" value="P:DNA integration"/>
    <property type="evidence" value="ECO:0007669"/>
    <property type="project" value="InterPro"/>
</dbReference>
<dbReference type="RefSeq" id="WP_103242286.1">
    <property type="nucleotide sequence ID" value="NZ_JANJZD010000052.1"/>
</dbReference>
<accession>A0A2K4ZPB6</accession>
<proteinExistence type="predicted"/>
<dbReference type="GO" id="GO:0003677">
    <property type="term" value="F:DNA binding"/>
    <property type="evidence" value="ECO:0007669"/>
    <property type="project" value="InterPro"/>
</dbReference>
<dbReference type="InterPro" id="IPR050090">
    <property type="entry name" value="Tyrosine_recombinase_XerCD"/>
</dbReference>
<dbReference type="EMBL" id="OFSM01000046">
    <property type="protein sequence ID" value="SOY32333.1"/>
    <property type="molecule type" value="Genomic_DNA"/>
</dbReference>
<dbReference type="PANTHER" id="PTHR30349:SF82">
    <property type="entry name" value="INTEGRASE_RECOMBINASE YOEC-RELATED"/>
    <property type="match status" value="1"/>
</dbReference>
<dbReference type="GO" id="GO:0006310">
    <property type="term" value="P:DNA recombination"/>
    <property type="evidence" value="ECO:0007669"/>
    <property type="project" value="UniProtKB-KW"/>
</dbReference>
<dbReference type="Proteomes" id="UP000236311">
    <property type="component" value="Unassembled WGS sequence"/>
</dbReference>
<dbReference type="PANTHER" id="PTHR30349">
    <property type="entry name" value="PHAGE INTEGRASE-RELATED"/>
    <property type="match status" value="1"/>
</dbReference>
<organism evidence="3 4">
    <name type="scientific">Acetatifactor muris</name>
    <dbReference type="NCBI Taxonomy" id="879566"/>
    <lineage>
        <taxon>Bacteria</taxon>
        <taxon>Bacillati</taxon>
        <taxon>Bacillota</taxon>
        <taxon>Clostridia</taxon>
        <taxon>Lachnospirales</taxon>
        <taxon>Lachnospiraceae</taxon>
        <taxon>Acetatifactor</taxon>
    </lineage>
</organism>
<dbReference type="InterPro" id="IPR002104">
    <property type="entry name" value="Integrase_catalytic"/>
</dbReference>
<keyword evidence="4" id="KW-1185">Reference proteome</keyword>
<evidence type="ECO:0000256" key="1">
    <source>
        <dbReference type="ARBA" id="ARBA00023172"/>
    </source>
</evidence>
<dbReference type="AlphaFoldDB" id="A0A2K4ZPB6"/>
<feature type="domain" description="Tyr recombinase" evidence="2">
    <location>
        <begin position="3"/>
        <end position="186"/>
    </location>
</feature>
<evidence type="ECO:0000313" key="3">
    <source>
        <dbReference type="EMBL" id="SOY32333.1"/>
    </source>
</evidence>
<name>A0A2K4ZPB6_9FIRM</name>
<evidence type="ECO:0000259" key="2">
    <source>
        <dbReference type="PROSITE" id="PS51898"/>
    </source>
</evidence>
<gene>
    <name evidence="3" type="ORF">AMURIS_05091</name>
</gene>
<protein>
    <submittedName>
        <fullName evidence="3">Site-specific tyrosine recombinase XerC</fullName>
    </submittedName>
</protein>
<evidence type="ECO:0000313" key="4">
    <source>
        <dbReference type="Proteomes" id="UP000236311"/>
    </source>
</evidence>
<keyword evidence="1" id="KW-0233">DNA recombination</keyword>
<sequence>MNKKTVALTEEQYRKIISTIRNGFVCSDGHIVKPNNRIATALSLEANLGLRISDILQLRLSAIIRDGGRYRLDIVEQKTKKKREFTVPTDIYIYIQNYALESNINPATKLFDVSERAVTKHLKLVCDYLGYTGIGSHSFRKYFATSIYVNNHYDINLVRVLLQHSSTVTTQRYIGLQSKDIENALQNHIKLF</sequence>